<evidence type="ECO:0000313" key="4">
    <source>
        <dbReference type="Proteomes" id="UP000002431"/>
    </source>
</evidence>
<feature type="domain" description="BD-FAE-like" evidence="2">
    <location>
        <begin position="61"/>
        <end position="165"/>
    </location>
</feature>
<dbReference type="GO" id="GO:0016787">
    <property type="term" value="F:hydrolase activity"/>
    <property type="evidence" value="ECO:0007669"/>
    <property type="project" value="UniProtKB-KW"/>
</dbReference>
<reference evidence="3" key="1">
    <citation type="submission" date="2006-04" db="EMBL/GenBank/DDBJ databases">
        <title>Complete sequence of plasmid1 pDGEO01 of Deinococcus geothermalis DSM 11300.</title>
        <authorList>
            <consortium name="US DOE Joint Genome Institute"/>
            <person name="Copeland A."/>
            <person name="Lucas S."/>
            <person name="Lapidus A."/>
            <person name="Barry K."/>
            <person name="Detter J.C."/>
            <person name="Glavina del Rio T."/>
            <person name="Hammon N."/>
            <person name="Israni S."/>
            <person name="Dalin E."/>
            <person name="Tice H."/>
            <person name="Pitluck S."/>
            <person name="Brettin T."/>
            <person name="Bruce D."/>
            <person name="Han C."/>
            <person name="Tapia R."/>
            <person name="Saunders E."/>
            <person name="Gilna P."/>
            <person name="Schmutz J."/>
            <person name="Larimer F."/>
            <person name="Land M."/>
            <person name="Hauser L."/>
            <person name="Kyrpides N."/>
            <person name="Kim E."/>
            <person name="Daly M.J."/>
            <person name="Fredrickson J.K."/>
            <person name="Makarova K.S."/>
            <person name="Gaidamakova E.K."/>
            <person name="Zhai M."/>
            <person name="Richardson P."/>
        </authorList>
    </citation>
    <scope>NUCLEOTIDE SEQUENCE</scope>
    <source>
        <strain evidence="3">DSM 11300</strain>
        <plasmid evidence="3">pDGEO01</plasmid>
    </source>
</reference>
<dbReference type="SUPFAM" id="SSF53474">
    <property type="entry name" value="alpha/beta-Hydrolases"/>
    <property type="match status" value="1"/>
</dbReference>
<dbReference type="HOGENOM" id="CLU_012494_8_0_0"/>
<dbReference type="EMBL" id="CP000358">
    <property type="protein sequence ID" value="ABF44214.1"/>
    <property type="molecule type" value="Genomic_DNA"/>
</dbReference>
<sequence>MLHSLSPTPAHDLIARFGTTWNKSVADETLAAYLPVHRDTPKDGVHVTRDLPYGPDERHCLDVYRPHTPGRHPVVLFFHGGGLWTGDKTLPDSDGLVYANLGAFLARHGFVAVLANYRLVPHVRFPGGGEDVARVVAWAHEHIAEYGGDPQALILFGNSAGGVHAATYLFGQSLHPPEGPGVAAAVLLSVPCTLPYGGPREQVTKAYFGARPEQIDANAPLGLLRAYDGPAVPLLFMTAEYDPDEIERPSVKFLSAYGEKFGTLPRFSQVPGHNHLSTVLSLNTEDESLAGPLLAFLKEVNRAGRAAPVMETSR</sequence>
<accession>Q1J2S0</accession>
<dbReference type="Gene3D" id="3.40.50.1820">
    <property type="entry name" value="alpha/beta hydrolase"/>
    <property type="match status" value="1"/>
</dbReference>
<name>Q1J2S0_DEIGD</name>
<geneLocation type="plasmid" evidence="3 4">
    <name>pDGEO01</name>
</geneLocation>
<dbReference type="AlphaFoldDB" id="Q1J2S0"/>
<organism evidence="3 4">
    <name type="scientific">Deinococcus geothermalis (strain DSM 11300 / CIP 105573 / AG-3a)</name>
    <dbReference type="NCBI Taxonomy" id="319795"/>
    <lineage>
        <taxon>Bacteria</taxon>
        <taxon>Thermotogati</taxon>
        <taxon>Deinococcota</taxon>
        <taxon>Deinococci</taxon>
        <taxon>Deinococcales</taxon>
        <taxon>Deinococcaceae</taxon>
        <taxon>Deinococcus</taxon>
    </lineage>
</organism>
<dbReference type="InterPro" id="IPR049492">
    <property type="entry name" value="BD-FAE-like_dom"/>
</dbReference>
<gene>
    <name evidence="3" type="ordered locus">Dgeo_2782</name>
</gene>
<proteinExistence type="predicted"/>
<dbReference type="Proteomes" id="UP000002431">
    <property type="component" value="Plasmid pDGEO01"/>
</dbReference>
<dbReference type="Pfam" id="PF20434">
    <property type="entry name" value="BD-FAE"/>
    <property type="match status" value="1"/>
</dbReference>
<keyword evidence="1 3" id="KW-0378">Hydrolase</keyword>
<evidence type="ECO:0000256" key="1">
    <source>
        <dbReference type="ARBA" id="ARBA00022801"/>
    </source>
</evidence>
<dbReference type="InterPro" id="IPR050300">
    <property type="entry name" value="GDXG_lipolytic_enzyme"/>
</dbReference>
<dbReference type="eggNOG" id="COG0657">
    <property type="taxonomic scope" value="Bacteria"/>
</dbReference>
<evidence type="ECO:0000259" key="2">
    <source>
        <dbReference type="Pfam" id="PF20434"/>
    </source>
</evidence>
<dbReference type="KEGG" id="dge:Dgeo_2782"/>
<dbReference type="InterPro" id="IPR029058">
    <property type="entry name" value="AB_hydrolase_fold"/>
</dbReference>
<keyword evidence="3" id="KW-0614">Plasmid</keyword>
<dbReference type="RefSeq" id="WP_011525791.1">
    <property type="nucleotide sequence ID" value="NC_008010.2"/>
</dbReference>
<protein>
    <submittedName>
        <fullName evidence="3">Lipase, alpha/beta superfamily hydrolase</fullName>
    </submittedName>
</protein>
<evidence type="ECO:0000313" key="3">
    <source>
        <dbReference type="EMBL" id="ABF44214.1"/>
    </source>
</evidence>
<dbReference type="PANTHER" id="PTHR48081">
    <property type="entry name" value="AB HYDROLASE SUPERFAMILY PROTEIN C4A8.06C"/>
    <property type="match status" value="1"/>
</dbReference>
<keyword evidence="4" id="KW-1185">Reference proteome</keyword>